<dbReference type="OrthoDB" id="9810140at2"/>
<dbReference type="SUPFAM" id="SSF46955">
    <property type="entry name" value="Putative DNA-binding domain"/>
    <property type="match status" value="1"/>
</dbReference>
<dbReference type="HOGENOM" id="CLU_045945_4_2_4"/>
<dbReference type="KEGG" id="kga:ST1E_0601"/>
<dbReference type="PATRIC" id="fig|1208921.3.peg.283"/>
<dbReference type="AlphaFoldDB" id="M1M134"/>
<dbReference type="Gene3D" id="1.10.1660.10">
    <property type="match status" value="1"/>
</dbReference>
<dbReference type="SMART" id="SM00422">
    <property type="entry name" value="HTH_MERR"/>
    <property type="match status" value="1"/>
</dbReference>
<dbReference type="GO" id="GO:0003677">
    <property type="term" value="F:DNA binding"/>
    <property type="evidence" value="ECO:0007669"/>
    <property type="project" value="InterPro"/>
</dbReference>
<dbReference type="GO" id="GO:0006355">
    <property type="term" value="P:regulation of DNA-templated transcription"/>
    <property type="evidence" value="ECO:0007669"/>
    <property type="project" value="InterPro"/>
</dbReference>
<gene>
    <name evidence="2" type="ORF">ST1E_0601</name>
</gene>
<dbReference type="Pfam" id="PF13411">
    <property type="entry name" value="MerR_1"/>
    <property type="match status" value="1"/>
</dbReference>
<dbReference type="PROSITE" id="PS50937">
    <property type="entry name" value="HTH_MERR_2"/>
    <property type="match status" value="1"/>
</dbReference>
<evidence type="ECO:0000259" key="1">
    <source>
        <dbReference type="PROSITE" id="PS50937"/>
    </source>
</evidence>
<dbReference type="RefSeq" id="WP_015389489.1">
    <property type="nucleotide sequence ID" value="NC_020284.1"/>
</dbReference>
<dbReference type="EMBL" id="CP003806">
    <property type="protein sequence ID" value="AGF49004.1"/>
    <property type="molecule type" value="Genomic_DNA"/>
</dbReference>
<protein>
    <submittedName>
        <fullName evidence="2">Putative transcriptional regulator</fullName>
    </submittedName>
</protein>
<organism evidence="2 3">
    <name type="scientific">Candidatus Kinetoplastidibacterium galati TCC219</name>
    <dbReference type="NCBI Taxonomy" id="1208921"/>
    <lineage>
        <taxon>Bacteria</taxon>
        <taxon>Pseudomonadati</taxon>
        <taxon>Pseudomonadota</taxon>
        <taxon>Betaproteobacteria</taxon>
        <taxon>Candidatus Kinetoplastidibacterium</taxon>
    </lineage>
</organism>
<evidence type="ECO:0000313" key="3">
    <source>
        <dbReference type="Proteomes" id="UP000011658"/>
    </source>
</evidence>
<sequence length="126" mass="14925">MMPGNLPSIPLKPYYTVREVLDLCGIEQHVLRYWDREFMPSKSGNKKFNRRYYNRSELFLIRRIRDLLYNKGFTIHRVKNLLSKVKDCSYYNLNYAVSLTGSELNILNKEIEGIICLLKDTIIDSE</sequence>
<reference evidence="2 3" key="1">
    <citation type="journal article" date="2013" name="Genome Biol. Evol.">
        <title>Genome evolution and phylogenomic analysis of candidatus kinetoplastibacterium, the betaproteobacterial endosymbionts of strigomonas and angomonas.</title>
        <authorList>
            <person name="Alves J.M."/>
            <person name="Serrano M.G."/>
            <person name="Maia da Silva F."/>
            <person name="Voegtly L.J."/>
            <person name="Matveyev A.V."/>
            <person name="Teixeira M.M."/>
            <person name="Camargo E.P."/>
            <person name="Buck G.A."/>
        </authorList>
    </citation>
    <scope>NUCLEOTIDE SEQUENCE [LARGE SCALE GENOMIC DNA]</scope>
    <source>
        <strain evidence="2 3">TCC219</strain>
    </source>
</reference>
<dbReference type="InterPro" id="IPR009061">
    <property type="entry name" value="DNA-bd_dom_put_sf"/>
</dbReference>
<dbReference type="STRING" id="1208921.ST1E_0601"/>
<dbReference type="InterPro" id="IPR000551">
    <property type="entry name" value="MerR-type_HTH_dom"/>
</dbReference>
<keyword evidence="3" id="KW-1185">Reference proteome</keyword>
<dbReference type="Proteomes" id="UP000011658">
    <property type="component" value="Chromosome"/>
</dbReference>
<proteinExistence type="predicted"/>
<accession>M1M134</accession>
<evidence type="ECO:0000313" key="2">
    <source>
        <dbReference type="EMBL" id="AGF49004.1"/>
    </source>
</evidence>
<feature type="domain" description="HTH merR-type" evidence="1">
    <location>
        <begin position="14"/>
        <end position="84"/>
    </location>
</feature>
<name>M1M134_9PROT</name>
<dbReference type="eggNOG" id="COG0789">
    <property type="taxonomic scope" value="Bacteria"/>
</dbReference>